<reference evidence="2" key="1">
    <citation type="submission" date="2022-11" db="EMBL/GenBank/DDBJ databases">
        <title>Chromosomal genome sequence assembly and mating type (MAT) locus characterization of the leprose asexual lichenized fungus Lepraria neglecta (Nyl.) Erichsen.</title>
        <authorList>
            <person name="Allen J.L."/>
            <person name="Pfeffer B."/>
        </authorList>
    </citation>
    <scope>NUCLEOTIDE SEQUENCE</scope>
    <source>
        <strain evidence="2">Allen 5258</strain>
    </source>
</reference>
<dbReference type="Proteomes" id="UP001276659">
    <property type="component" value="Unassembled WGS sequence"/>
</dbReference>
<dbReference type="AlphaFoldDB" id="A0AAE0DKI9"/>
<protein>
    <recommendedName>
        <fullName evidence="1">T6SS Phospholipase effector Tle1-like catalytic domain-containing protein</fullName>
    </recommendedName>
</protein>
<dbReference type="PANTHER" id="PTHR33840:SF2">
    <property type="entry name" value="TLE1 PHOSPHOLIPASE DOMAIN-CONTAINING PROTEIN"/>
    <property type="match status" value="1"/>
</dbReference>
<dbReference type="InterPro" id="IPR018712">
    <property type="entry name" value="Tle1-like_cat"/>
</dbReference>
<evidence type="ECO:0000313" key="2">
    <source>
        <dbReference type="EMBL" id="KAK3172630.1"/>
    </source>
</evidence>
<dbReference type="Pfam" id="PF09994">
    <property type="entry name" value="T6SS_Tle1-like_cat"/>
    <property type="match status" value="1"/>
</dbReference>
<proteinExistence type="predicted"/>
<name>A0AAE0DKI9_9LECA</name>
<feature type="domain" description="T6SS Phospholipase effector Tle1-like catalytic" evidence="1">
    <location>
        <begin position="14"/>
        <end position="276"/>
    </location>
</feature>
<organism evidence="2 3">
    <name type="scientific">Lepraria neglecta</name>
    <dbReference type="NCBI Taxonomy" id="209136"/>
    <lineage>
        <taxon>Eukaryota</taxon>
        <taxon>Fungi</taxon>
        <taxon>Dikarya</taxon>
        <taxon>Ascomycota</taxon>
        <taxon>Pezizomycotina</taxon>
        <taxon>Lecanoromycetes</taxon>
        <taxon>OSLEUM clade</taxon>
        <taxon>Lecanoromycetidae</taxon>
        <taxon>Lecanorales</taxon>
        <taxon>Lecanorineae</taxon>
        <taxon>Stereocaulaceae</taxon>
        <taxon>Lepraria</taxon>
    </lineage>
</organism>
<gene>
    <name evidence="2" type="ORF">OEA41_005954</name>
</gene>
<evidence type="ECO:0000259" key="1">
    <source>
        <dbReference type="Pfam" id="PF09994"/>
    </source>
</evidence>
<sequence length="287" mass="32580">MKKETANTDASQHKRLVLCFDGTAKTSVRDESDSEVVKIPQMLDRKAEERFHYYQAGIGTYVQGDSSRGLCPYLRSFFSISLNKALGLSLRHHVHAGYRFIMRHYSPGDYIYIIGFSGGAYTAQFLAEMVDTIGLLSRDNEEMVHIAWKTFSNFQTSREVRDFGGRTEKDEEAEKYMAGFKKTFCCNEARVHFLGLFDCVDLKSQFDFPLTPPSNQHIPASNIVKHSRHAGSINERRIKFKPALFNLKCGDKADEDVKEVWFAGTHGCMDGSRVEAGHLLLEWRSGP</sequence>
<accession>A0AAE0DKI9</accession>
<comment type="caution">
    <text evidence="2">The sequence shown here is derived from an EMBL/GenBank/DDBJ whole genome shotgun (WGS) entry which is preliminary data.</text>
</comment>
<dbReference type="PANTHER" id="PTHR33840">
    <property type="match status" value="1"/>
</dbReference>
<keyword evidence="3" id="KW-1185">Reference proteome</keyword>
<evidence type="ECO:0000313" key="3">
    <source>
        <dbReference type="Proteomes" id="UP001276659"/>
    </source>
</evidence>
<dbReference type="EMBL" id="JASNWA010000007">
    <property type="protein sequence ID" value="KAK3172630.1"/>
    <property type="molecule type" value="Genomic_DNA"/>
</dbReference>